<keyword evidence="3" id="KW-0067">ATP-binding</keyword>
<keyword evidence="4" id="KW-0472">Membrane</keyword>
<evidence type="ECO:0008006" key="9">
    <source>
        <dbReference type="Google" id="ProtNLM"/>
    </source>
</evidence>
<keyword evidence="4" id="KW-0812">Transmembrane</keyword>
<dbReference type="Gene3D" id="3.90.190.20">
    <property type="entry name" value="Mur ligase, C-terminal domain"/>
    <property type="match status" value="1"/>
</dbReference>
<comment type="caution">
    <text evidence="7">The sequence shown here is derived from an EMBL/GenBank/DDBJ whole genome shotgun (WGS) entry which is preliminary data.</text>
</comment>
<feature type="transmembrane region" description="Helical" evidence="4">
    <location>
        <begin position="64"/>
        <end position="83"/>
    </location>
</feature>
<evidence type="ECO:0000313" key="8">
    <source>
        <dbReference type="Proteomes" id="UP000176450"/>
    </source>
</evidence>
<accession>A0A1F6B3Y4</accession>
<sequence>MMILLSLLFAAWVCRILLNVSSYIHLWSVKEYRLDRMLVHLKTKQGSRLLFLPWRRPPRRPKSVGIFLISLLVLIELFVLLPIGTIMKLFVLDIASFPITLIVVMFFKLPTFLYHRFLIWRSIAVLRKHKNMKVIGVTGSYGKTSTKEIIYTLLSQKYKTLKTEASKNSPIAIAELVLSKLKPDHEVLIVEMGAYKRGEIAHMCGMVCPQIGIVTAINAQHMDLFGSLETTMKAKYELIQGLVDEKIAIFNADNSYTRDMGGWAKRDGCLVKYYSIEAKKNSIESAASCRATAIKATSEGITCTVTYNKETKTIPIGLLGKHQVANVLAAIVAAISCGMTFNEAVAACTYIRPIEKTMQPLRGLSGSIFIDDTFNNNPDAALSAIDFLATTTGRKIFVFQPMIELGVYAEDSHRHVGAYAAKVCDHIILTNDNFYEPFIAGVRSADSERKADVLTPSDAAAYIRSHAKKGDTVLFKGKESGRILDALTAK</sequence>
<dbReference type="InterPro" id="IPR051046">
    <property type="entry name" value="MurCDEF_CellWall_CoF430Synth"/>
</dbReference>
<dbReference type="AlphaFoldDB" id="A0A1F6B3Y4"/>
<evidence type="ECO:0000259" key="5">
    <source>
        <dbReference type="Pfam" id="PF02875"/>
    </source>
</evidence>
<evidence type="ECO:0000256" key="3">
    <source>
        <dbReference type="ARBA" id="ARBA00022840"/>
    </source>
</evidence>
<dbReference type="InterPro" id="IPR036565">
    <property type="entry name" value="Mur-like_cat_sf"/>
</dbReference>
<keyword evidence="4" id="KW-1133">Transmembrane helix</keyword>
<evidence type="ECO:0000313" key="7">
    <source>
        <dbReference type="EMBL" id="OGG31618.1"/>
    </source>
</evidence>
<dbReference type="InterPro" id="IPR036615">
    <property type="entry name" value="Mur_ligase_C_dom_sf"/>
</dbReference>
<dbReference type="PANTHER" id="PTHR43024">
    <property type="entry name" value="UDP-N-ACETYLMURAMOYL-TRIPEPTIDE--D-ALANYL-D-ALANINE LIGASE"/>
    <property type="match status" value="1"/>
</dbReference>
<reference evidence="7 8" key="1">
    <citation type="journal article" date="2016" name="Nat. Commun.">
        <title>Thousands of microbial genomes shed light on interconnected biogeochemical processes in an aquifer system.</title>
        <authorList>
            <person name="Anantharaman K."/>
            <person name="Brown C.T."/>
            <person name="Hug L.A."/>
            <person name="Sharon I."/>
            <person name="Castelle C.J."/>
            <person name="Probst A.J."/>
            <person name="Thomas B.C."/>
            <person name="Singh A."/>
            <person name="Wilkins M.J."/>
            <person name="Karaoz U."/>
            <person name="Brodie E.L."/>
            <person name="Williams K.H."/>
            <person name="Hubbard S.S."/>
            <person name="Banfield J.F."/>
        </authorList>
    </citation>
    <scope>NUCLEOTIDE SEQUENCE [LARGE SCALE GENOMIC DNA]</scope>
</reference>
<dbReference type="Proteomes" id="UP000176450">
    <property type="component" value="Unassembled WGS sequence"/>
</dbReference>
<keyword evidence="2" id="KW-0547">Nucleotide-binding</keyword>
<dbReference type="GO" id="GO:0016881">
    <property type="term" value="F:acid-amino acid ligase activity"/>
    <property type="evidence" value="ECO:0007669"/>
    <property type="project" value="InterPro"/>
</dbReference>
<dbReference type="InterPro" id="IPR004101">
    <property type="entry name" value="Mur_ligase_C"/>
</dbReference>
<keyword evidence="1" id="KW-0436">Ligase</keyword>
<proteinExistence type="predicted"/>
<organism evidence="7 8">
    <name type="scientific">Candidatus Gottesmanbacteria bacterium RIFCSPLOWO2_01_FULL_46_9</name>
    <dbReference type="NCBI Taxonomy" id="1798394"/>
    <lineage>
        <taxon>Bacteria</taxon>
        <taxon>Candidatus Gottesmaniibacteriota</taxon>
    </lineage>
</organism>
<dbReference type="PANTHER" id="PTHR43024:SF1">
    <property type="entry name" value="UDP-N-ACETYLMURAMOYL-TRIPEPTIDE--D-ALANYL-D-ALANINE LIGASE"/>
    <property type="match status" value="1"/>
</dbReference>
<dbReference type="Pfam" id="PF08245">
    <property type="entry name" value="Mur_ligase_M"/>
    <property type="match status" value="1"/>
</dbReference>
<evidence type="ECO:0000256" key="4">
    <source>
        <dbReference type="SAM" id="Phobius"/>
    </source>
</evidence>
<evidence type="ECO:0000259" key="6">
    <source>
        <dbReference type="Pfam" id="PF08245"/>
    </source>
</evidence>
<evidence type="ECO:0000256" key="2">
    <source>
        <dbReference type="ARBA" id="ARBA00022741"/>
    </source>
</evidence>
<dbReference type="GO" id="GO:0005524">
    <property type="term" value="F:ATP binding"/>
    <property type="evidence" value="ECO:0007669"/>
    <property type="project" value="UniProtKB-KW"/>
</dbReference>
<dbReference type="EMBL" id="MFJX01000001">
    <property type="protein sequence ID" value="OGG31618.1"/>
    <property type="molecule type" value="Genomic_DNA"/>
</dbReference>
<dbReference type="Pfam" id="PF02875">
    <property type="entry name" value="Mur_ligase_C"/>
    <property type="match status" value="1"/>
</dbReference>
<dbReference type="InterPro" id="IPR013221">
    <property type="entry name" value="Mur_ligase_cen"/>
</dbReference>
<feature type="transmembrane region" description="Helical" evidence="4">
    <location>
        <begin position="90"/>
        <end position="109"/>
    </location>
</feature>
<protein>
    <recommendedName>
        <fullName evidence="9">UDP-N-acetylmuramoyl-tripeptide--D-alanyl-D-alanine ligase</fullName>
    </recommendedName>
</protein>
<feature type="domain" description="Mur ligase central" evidence="6">
    <location>
        <begin position="137"/>
        <end position="334"/>
    </location>
</feature>
<dbReference type="Gene3D" id="3.40.1190.10">
    <property type="entry name" value="Mur-like, catalytic domain"/>
    <property type="match status" value="1"/>
</dbReference>
<evidence type="ECO:0000256" key="1">
    <source>
        <dbReference type="ARBA" id="ARBA00022598"/>
    </source>
</evidence>
<dbReference type="SUPFAM" id="SSF53623">
    <property type="entry name" value="MurD-like peptide ligases, catalytic domain"/>
    <property type="match status" value="1"/>
</dbReference>
<feature type="domain" description="Mur ligase C-terminal" evidence="5">
    <location>
        <begin position="362"/>
        <end position="478"/>
    </location>
</feature>
<dbReference type="SUPFAM" id="SSF53244">
    <property type="entry name" value="MurD-like peptide ligases, peptide-binding domain"/>
    <property type="match status" value="1"/>
</dbReference>
<gene>
    <name evidence="7" type="ORF">A3A63_00100</name>
</gene>
<name>A0A1F6B3Y4_9BACT</name>